<reference evidence="6" key="1">
    <citation type="journal article" date="2019" name="Int. J. Syst. Evol. Microbiol.">
        <title>The Global Catalogue of Microorganisms (GCM) 10K type strain sequencing project: providing services to taxonomists for standard genome sequencing and annotation.</title>
        <authorList>
            <consortium name="The Broad Institute Genomics Platform"/>
            <consortium name="The Broad Institute Genome Sequencing Center for Infectious Disease"/>
            <person name="Wu L."/>
            <person name="Ma J."/>
        </authorList>
    </citation>
    <scope>NUCLEOTIDE SEQUENCE [LARGE SCALE GENOMIC DNA]</scope>
    <source>
        <strain evidence="6">KACC 13778</strain>
    </source>
</reference>
<gene>
    <name evidence="5" type="ORF">ACFPKY_09300</name>
</gene>
<proteinExistence type="inferred from homology"/>
<keyword evidence="6" id="KW-1185">Reference proteome</keyword>
<dbReference type="Proteomes" id="UP001595956">
    <property type="component" value="Unassembled WGS sequence"/>
</dbReference>
<dbReference type="InterPro" id="IPR041522">
    <property type="entry name" value="CdaR_GGDEF"/>
</dbReference>
<dbReference type="Gene3D" id="1.10.10.2840">
    <property type="entry name" value="PucR C-terminal helix-turn-helix domain"/>
    <property type="match status" value="1"/>
</dbReference>
<evidence type="ECO:0000313" key="6">
    <source>
        <dbReference type="Proteomes" id="UP001595956"/>
    </source>
</evidence>
<protein>
    <submittedName>
        <fullName evidence="5">PucR family transcriptional regulator</fullName>
    </submittedName>
</protein>
<dbReference type="EMBL" id="JBHSMD010000002">
    <property type="protein sequence ID" value="MFC5493298.1"/>
    <property type="molecule type" value="Genomic_DNA"/>
</dbReference>
<evidence type="ECO:0000259" key="4">
    <source>
        <dbReference type="Pfam" id="PF17853"/>
    </source>
</evidence>
<dbReference type="PANTHER" id="PTHR33744:SF1">
    <property type="entry name" value="DNA-BINDING TRANSCRIPTIONAL ACTIVATOR ADER"/>
    <property type="match status" value="1"/>
</dbReference>
<evidence type="ECO:0000313" key="5">
    <source>
        <dbReference type="EMBL" id="MFC5493298.1"/>
    </source>
</evidence>
<accession>A0ABW0N210</accession>
<dbReference type="PANTHER" id="PTHR33744">
    <property type="entry name" value="CARBOHYDRATE DIACID REGULATOR"/>
    <property type="match status" value="1"/>
</dbReference>
<evidence type="ECO:0000259" key="2">
    <source>
        <dbReference type="Pfam" id="PF13556"/>
    </source>
</evidence>
<dbReference type="InterPro" id="IPR025736">
    <property type="entry name" value="PucR_C-HTH_dom"/>
</dbReference>
<feature type="domain" description="PucR C-terminal helix-turn-helix" evidence="2">
    <location>
        <begin position="352"/>
        <end position="407"/>
    </location>
</feature>
<evidence type="ECO:0000256" key="1">
    <source>
        <dbReference type="ARBA" id="ARBA00006754"/>
    </source>
</evidence>
<comment type="similarity">
    <text evidence="1">Belongs to the CdaR family.</text>
</comment>
<evidence type="ECO:0000259" key="3">
    <source>
        <dbReference type="Pfam" id="PF14361"/>
    </source>
</evidence>
<dbReference type="RefSeq" id="WP_345172276.1">
    <property type="nucleotide sequence ID" value="NZ_BAABFQ010000003.1"/>
</dbReference>
<feature type="domain" description="RsbT co-antagonist protein RsbRD N-terminal" evidence="3">
    <location>
        <begin position="25"/>
        <end position="167"/>
    </location>
</feature>
<dbReference type="Pfam" id="PF13556">
    <property type="entry name" value="HTH_30"/>
    <property type="match status" value="1"/>
</dbReference>
<dbReference type="InterPro" id="IPR051448">
    <property type="entry name" value="CdaR-like_regulators"/>
</dbReference>
<dbReference type="Pfam" id="PF17853">
    <property type="entry name" value="GGDEF_2"/>
    <property type="match status" value="1"/>
</dbReference>
<dbReference type="Pfam" id="PF14361">
    <property type="entry name" value="RsbRD_N"/>
    <property type="match status" value="1"/>
</dbReference>
<dbReference type="InterPro" id="IPR025751">
    <property type="entry name" value="RsbRD_N_dom"/>
</dbReference>
<organism evidence="5 6">
    <name type="scientific">Nocardioides caricicola</name>
    <dbReference type="NCBI Taxonomy" id="634770"/>
    <lineage>
        <taxon>Bacteria</taxon>
        <taxon>Bacillati</taxon>
        <taxon>Actinomycetota</taxon>
        <taxon>Actinomycetes</taxon>
        <taxon>Propionibacteriales</taxon>
        <taxon>Nocardioidaceae</taxon>
        <taxon>Nocardioides</taxon>
    </lineage>
</organism>
<name>A0ABW0N210_9ACTN</name>
<sequence length="421" mass="45669">MEVHRGAERRTAQLGELLARDLAGVTGDMAGHLAATIEPLQGDEQLLRLLAASTESNLDALARIMRYAVRATEPVAPIAAQEFARLLAQRGISSNAMVRAYRLGQEGLLDWALDQLAEMESDPAVAVAAARHLVELTFGYIDAISEQVVHTYEAERERWLAHRSTVRVAMVSEILGGGQPAIEAAERALGYRLRQQHLGIVLWSRGATSGLDMAVAERVLEALSRLTRAVGQPLVHARDRAVTWAWLPLGREAVLADPALLALEIEQYAGQVLVATGTPAAGVEGFRTSHLESLRAQQLAMAAGDAARPLTSYDDAEVRAGAMLAGDLESTRRLVRSALGRLAEDTAGSARLRETLHAFLGEQGSYTATAERLHLHKNTVRYRVERATEARGRPLDDDRFELELALVAARWLGSTVLVEPG</sequence>
<dbReference type="InterPro" id="IPR042070">
    <property type="entry name" value="PucR_C-HTH_sf"/>
</dbReference>
<feature type="domain" description="CdaR GGDEF-like" evidence="4">
    <location>
        <begin position="180"/>
        <end position="298"/>
    </location>
</feature>
<comment type="caution">
    <text evidence="5">The sequence shown here is derived from an EMBL/GenBank/DDBJ whole genome shotgun (WGS) entry which is preliminary data.</text>
</comment>